<evidence type="ECO:0000313" key="2">
    <source>
        <dbReference type="Proteomes" id="UP000789860"/>
    </source>
</evidence>
<organism evidence="1 2">
    <name type="scientific">Scutellospora calospora</name>
    <dbReference type="NCBI Taxonomy" id="85575"/>
    <lineage>
        <taxon>Eukaryota</taxon>
        <taxon>Fungi</taxon>
        <taxon>Fungi incertae sedis</taxon>
        <taxon>Mucoromycota</taxon>
        <taxon>Glomeromycotina</taxon>
        <taxon>Glomeromycetes</taxon>
        <taxon>Diversisporales</taxon>
        <taxon>Gigasporaceae</taxon>
        <taxon>Scutellospora</taxon>
    </lineage>
</organism>
<accession>A0ACA9LUD2</accession>
<dbReference type="Proteomes" id="UP000789860">
    <property type="component" value="Unassembled WGS sequence"/>
</dbReference>
<gene>
    <name evidence="1" type="ORF">SCALOS_LOCUS5200</name>
</gene>
<evidence type="ECO:0000313" key="1">
    <source>
        <dbReference type="EMBL" id="CAG8551611.1"/>
    </source>
</evidence>
<reference evidence="1" key="1">
    <citation type="submission" date="2021-06" db="EMBL/GenBank/DDBJ databases">
        <authorList>
            <person name="Kallberg Y."/>
            <person name="Tangrot J."/>
            <person name="Rosling A."/>
        </authorList>
    </citation>
    <scope>NUCLEOTIDE SEQUENCE</scope>
    <source>
        <strain evidence="1">AU212A</strain>
    </source>
</reference>
<proteinExistence type="predicted"/>
<comment type="caution">
    <text evidence="1">The sequence shown here is derived from an EMBL/GenBank/DDBJ whole genome shotgun (WGS) entry which is preliminary data.</text>
</comment>
<sequence length="158" mass="18355">MDSKSNLNNKHWTNIIFTTPTPVFISATPTKQIQQNVINIANEIEKAILSIDIIKVLAIITDNILAKTILEKAKKIVIFFRNHIILATILKKYQKEKYGSNYKLLKLPVKTHWYSAAKYLDSVYKNQLALYLTITEIFSINTIEIDNEIKTYIYEENF</sequence>
<protein>
    <submittedName>
        <fullName evidence="1">5294_t:CDS:1</fullName>
    </submittedName>
</protein>
<name>A0ACA9LUD2_9GLOM</name>
<keyword evidence="2" id="KW-1185">Reference proteome</keyword>
<dbReference type="EMBL" id="CAJVPM010008066">
    <property type="protein sequence ID" value="CAG8551611.1"/>
    <property type="molecule type" value="Genomic_DNA"/>
</dbReference>